<proteinExistence type="predicted"/>
<sequence length="248" mass="26797">MRDPSWVGAVVTLPHKRSVIPLLDEADEHVAALRACNGIWKTNDGKLVGTNTDWRGVYGSLIAATEEGKEKPAIVIGAGGACRAAVYALAIHLNAPTIYIINRDAQEVADLLKDVTEGYTSAGLVVPSIVHVTSVDEAHSLATPYYIVGTVPDFPPVSPAEITAQDILVAFIQQPEKGVLLDMCYKPRETRHLKLAKEGGWKTVDGVNIIAWQIETQWPLWAGEEKAKQIPADEARAVLYKAALGQGE</sequence>
<dbReference type="InterPro" id="IPR036291">
    <property type="entry name" value="NAD(P)-bd_dom_sf"/>
</dbReference>
<dbReference type="PANTHER" id="PTHR21089">
    <property type="entry name" value="SHIKIMATE DEHYDROGENASE"/>
    <property type="match status" value="1"/>
</dbReference>
<keyword evidence="3" id="KW-1185">Reference proteome</keyword>
<dbReference type="GeneID" id="85358189"/>
<dbReference type="Gene3D" id="3.40.50.720">
    <property type="entry name" value="NAD(P)-binding Rossmann-like Domain"/>
    <property type="match status" value="1"/>
</dbReference>
<dbReference type="SUPFAM" id="SSF53223">
    <property type="entry name" value="Aminoacid dehydrogenase-like, N-terminal domain"/>
    <property type="match status" value="1"/>
</dbReference>
<dbReference type="AlphaFoldDB" id="A0AA39JDS1"/>
<reference evidence="2" key="1">
    <citation type="submission" date="2023-06" db="EMBL/GenBank/DDBJ databases">
        <authorList>
            <consortium name="Lawrence Berkeley National Laboratory"/>
            <person name="Ahrendt S."/>
            <person name="Sahu N."/>
            <person name="Indic B."/>
            <person name="Wong-Bajracharya J."/>
            <person name="Merenyi Z."/>
            <person name="Ke H.-M."/>
            <person name="Monk M."/>
            <person name="Kocsube S."/>
            <person name="Drula E."/>
            <person name="Lipzen A."/>
            <person name="Balint B."/>
            <person name="Henrissat B."/>
            <person name="Andreopoulos B."/>
            <person name="Martin F.M."/>
            <person name="Harder C.B."/>
            <person name="Rigling D."/>
            <person name="Ford K.L."/>
            <person name="Foster G.D."/>
            <person name="Pangilinan J."/>
            <person name="Papanicolaou A."/>
            <person name="Barry K."/>
            <person name="LaButti K."/>
            <person name="Viragh M."/>
            <person name="Koriabine M."/>
            <person name="Yan M."/>
            <person name="Riley R."/>
            <person name="Champramary S."/>
            <person name="Plett K.L."/>
            <person name="Tsai I.J."/>
            <person name="Slot J."/>
            <person name="Sipos G."/>
            <person name="Plett J."/>
            <person name="Nagy L.G."/>
            <person name="Grigoriev I.V."/>
        </authorList>
    </citation>
    <scope>NUCLEOTIDE SEQUENCE</scope>
    <source>
        <strain evidence="2">CCBAS 213</strain>
    </source>
</reference>
<dbReference type="InterPro" id="IPR013708">
    <property type="entry name" value="Shikimate_DH-bd_N"/>
</dbReference>
<dbReference type="EMBL" id="JAUEPS010000073">
    <property type="protein sequence ID" value="KAK0440917.1"/>
    <property type="molecule type" value="Genomic_DNA"/>
</dbReference>
<dbReference type="Pfam" id="PF08501">
    <property type="entry name" value="Shikimate_dh_N"/>
    <property type="match status" value="1"/>
</dbReference>
<comment type="caution">
    <text evidence="2">The sequence shown here is derived from an EMBL/GenBank/DDBJ whole genome shotgun (WGS) entry which is preliminary data.</text>
</comment>
<name>A0AA39JDS1_ARMTA</name>
<feature type="domain" description="Shikimate dehydrogenase substrate binding N-terminal" evidence="1">
    <location>
        <begin position="2"/>
        <end position="39"/>
    </location>
</feature>
<dbReference type="GO" id="GO:0019632">
    <property type="term" value="P:shikimate metabolic process"/>
    <property type="evidence" value="ECO:0007669"/>
    <property type="project" value="TreeGrafter"/>
</dbReference>
<dbReference type="Proteomes" id="UP001175211">
    <property type="component" value="Unassembled WGS sequence"/>
</dbReference>
<dbReference type="PANTHER" id="PTHR21089:SF26">
    <property type="entry name" value="AROM POLYPEPTIDE, PUTATIVE-RELATED"/>
    <property type="match status" value="1"/>
</dbReference>
<dbReference type="GO" id="GO:0004764">
    <property type="term" value="F:shikimate 3-dehydrogenase (NADP+) activity"/>
    <property type="evidence" value="ECO:0007669"/>
    <property type="project" value="InterPro"/>
</dbReference>
<dbReference type="Gene3D" id="3.40.50.10860">
    <property type="entry name" value="Leucine Dehydrogenase, chain A, domain 1"/>
    <property type="match status" value="1"/>
</dbReference>
<evidence type="ECO:0000313" key="2">
    <source>
        <dbReference type="EMBL" id="KAK0440917.1"/>
    </source>
</evidence>
<gene>
    <name evidence="2" type="ORF">EV420DRAFT_1580887</name>
</gene>
<dbReference type="SUPFAM" id="SSF51735">
    <property type="entry name" value="NAD(P)-binding Rossmann-fold domains"/>
    <property type="match status" value="1"/>
</dbReference>
<dbReference type="RefSeq" id="XP_060323772.1">
    <property type="nucleotide sequence ID" value="XM_060474641.1"/>
</dbReference>
<accession>A0AA39JDS1</accession>
<dbReference type="InterPro" id="IPR046346">
    <property type="entry name" value="Aminoacid_DH-like_N_sf"/>
</dbReference>
<dbReference type="InterPro" id="IPR022893">
    <property type="entry name" value="Shikimate_DH_fam"/>
</dbReference>
<evidence type="ECO:0000313" key="3">
    <source>
        <dbReference type="Proteomes" id="UP001175211"/>
    </source>
</evidence>
<dbReference type="CDD" id="cd01065">
    <property type="entry name" value="NAD_bind_Shikimate_DH"/>
    <property type="match status" value="1"/>
</dbReference>
<protein>
    <recommendedName>
        <fullName evidence="1">Shikimate dehydrogenase substrate binding N-terminal domain-containing protein</fullName>
    </recommendedName>
</protein>
<organism evidence="2 3">
    <name type="scientific">Armillaria tabescens</name>
    <name type="common">Ringless honey mushroom</name>
    <name type="synonym">Agaricus tabescens</name>
    <dbReference type="NCBI Taxonomy" id="1929756"/>
    <lineage>
        <taxon>Eukaryota</taxon>
        <taxon>Fungi</taxon>
        <taxon>Dikarya</taxon>
        <taxon>Basidiomycota</taxon>
        <taxon>Agaricomycotina</taxon>
        <taxon>Agaricomycetes</taxon>
        <taxon>Agaricomycetidae</taxon>
        <taxon>Agaricales</taxon>
        <taxon>Marasmiineae</taxon>
        <taxon>Physalacriaceae</taxon>
        <taxon>Desarmillaria</taxon>
    </lineage>
</organism>
<evidence type="ECO:0000259" key="1">
    <source>
        <dbReference type="Pfam" id="PF08501"/>
    </source>
</evidence>
<dbReference type="GO" id="GO:0009423">
    <property type="term" value="P:chorismate biosynthetic process"/>
    <property type="evidence" value="ECO:0007669"/>
    <property type="project" value="TreeGrafter"/>
</dbReference>